<evidence type="ECO:0000313" key="8">
    <source>
        <dbReference type="EMBL" id="CCO19534.1"/>
    </source>
</evidence>
<feature type="domain" description="Clathrin/coatomer adaptor adaptin-like N-terminal" evidence="7">
    <location>
        <begin position="1"/>
        <end position="487"/>
    </location>
</feature>
<evidence type="ECO:0000256" key="4">
    <source>
        <dbReference type="ARBA" id="ARBA00022927"/>
    </source>
</evidence>
<dbReference type="STRING" id="41875.K8ENJ5"/>
<dbReference type="SUPFAM" id="SSF48371">
    <property type="entry name" value="ARM repeat"/>
    <property type="match status" value="1"/>
</dbReference>
<dbReference type="Proteomes" id="UP000198341">
    <property type="component" value="Chromosome 14"/>
</dbReference>
<dbReference type="AlphaFoldDB" id="K8ENJ5"/>
<dbReference type="Pfam" id="PF01602">
    <property type="entry name" value="Adaptin_N"/>
    <property type="match status" value="1"/>
</dbReference>
<accession>K8ENJ5</accession>
<dbReference type="GO" id="GO:0016192">
    <property type="term" value="P:vesicle-mediated transport"/>
    <property type="evidence" value="ECO:0007669"/>
    <property type="project" value="InterPro"/>
</dbReference>
<evidence type="ECO:0000256" key="3">
    <source>
        <dbReference type="ARBA" id="ARBA00022448"/>
    </source>
</evidence>
<name>K8ENJ5_9CHLO</name>
<dbReference type="RefSeq" id="XP_007509077.1">
    <property type="nucleotide sequence ID" value="XM_007509015.1"/>
</dbReference>
<dbReference type="InterPro" id="IPR016024">
    <property type="entry name" value="ARM-type_fold"/>
</dbReference>
<dbReference type="InterPro" id="IPR002553">
    <property type="entry name" value="Clathrin/coatomer_adapt-like_N"/>
</dbReference>
<comment type="similarity">
    <text evidence="2 6">Belongs to the adaptor complexes large subunit family.</text>
</comment>
<evidence type="ECO:0000256" key="6">
    <source>
        <dbReference type="PIRNR" id="PIRNR002291"/>
    </source>
</evidence>
<dbReference type="PIRSF" id="PIRSF002291">
    <property type="entry name" value="AP_complex_beta"/>
    <property type="match status" value="1"/>
</dbReference>
<dbReference type="PANTHER" id="PTHR11134">
    <property type="entry name" value="ADAPTOR COMPLEX SUBUNIT BETA FAMILY MEMBER"/>
    <property type="match status" value="1"/>
</dbReference>
<evidence type="ECO:0000313" key="9">
    <source>
        <dbReference type="Proteomes" id="UP000198341"/>
    </source>
</evidence>
<gene>
    <name evidence="8" type="primary">BETAC-AD</name>
    <name evidence="8" type="ordered locus">Bathy14g01300</name>
</gene>
<dbReference type="InterPro" id="IPR026739">
    <property type="entry name" value="AP_beta"/>
</dbReference>
<protein>
    <recommendedName>
        <fullName evidence="6">Beta-adaptin-like protein</fullName>
    </recommendedName>
</protein>
<comment type="subunit">
    <text evidence="6">Adaptor protein complexes are heterotetramers composed of two large adaptins (beta-type subunit and alpha-type or delta-type or epsilon-type or gamma-type subunit), a medium adaptin (mu-type subunit) and a small adaptin (sigma-type subunit).</text>
</comment>
<comment type="function">
    <text evidence="6">Subunit of clathrin-associated adaptor protein complex that plays a role in protein sorting in the late-Golgi/trans-Golgi network (TGN) and/or endosomes. The AP complexes mediate both the recruitment of clathrin to membranes and the recognition of sorting signals within the cytosolic tails of transmembrane cargo molecules.</text>
</comment>
<dbReference type="GO" id="GO:0006886">
    <property type="term" value="P:intracellular protein transport"/>
    <property type="evidence" value="ECO:0007669"/>
    <property type="project" value="InterPro"/>
</dbReference>
<proteinExistence type="inferred from homology"/>
<dbReference type="GO" id="GO:0030276">
    <property type="term" value="F:clathrin binding"/>
    <property type="evidence" value="ECO:0007669"/>
    <property type="project" value="InterPro"/>
</dbReference>
<dbReference type="GO" id="GO:0030117">
    <property type="term" value="C:membrane coat"/>
    <property type="evidence" value="ECO:0007669"/>
    <property type="project" value="InterPro"/>
</dbReference>
<evidence type="ECO:0000256" key="2">
    <source>
        <dbReference type="ARBA" id="ARBA00006613"/>
    </source>
</evidence>
<dbReference type="Gene3D" id="1.25.10.10">
    <property type="entry name" value="Leucine-rich Repeat Variant"/>
    <property type="match status" value="1"/>
</dbReference>
<comment type="subcellular location">
    <subcellularLocation>
        <location evidence="1">Endomembrane system</location>
    </subcellularLocation>
</comment>
<reference evidence="8 9" key="1">
    <citation type="submission" date="2011-10" db="EMBL/GenBank/DDBJ databases">
        <authorList>
            <person name="Genoscope - CEA"/>
        </authorList>
    </citation>
    <scope>NUCLEOTIDE SEQUENCE [LARGE SCALE GENOMIC DNA]</scope>
    <source>
        <strain evidence="8 9">RCC 1105</strain>
    </source>
</reference>
<dbReference type="eggNOG" id="KOG1061">
    <property type="taxonomic scope" value="Eukaryota"/>
</dbReference>
<evidence type="ECO:0000256" key="1">
    <source>
        <dbReference type="ARBA" id="ARBA00004308"/>
    </source>
</evidence>
<dbReference type="EMBL" id="FO082265">
    <property type="protein sequence ID" value="CCO19534.1"/>
    <property type="molecule type" value="Genomic_DNA"/>
</dbReference>
<dbReference type="GeneID" id="19011660"/>
<dbReference type="OrthoDB" id="10254310at2759"/>
<keyword evidence="4 6" id="KW-0653">Protein transport</keyword>
<organism evidence="8 9">
    <name type="scientific">Bathycoccus prasinos</name>
    <dbReference type="NCBI Taxonomy" id="41875"/>
    <lineage>
        <taxon>Eukaryota</taxon>
        <taxon>Viridiplantae</taxon>
        <taxon>Chlorophyta</taxon>
        <taxon>Mamiellophyceae</taxon>
        <taxon>Mamiellales</taxon>
        <taxon>Bathycoccaceae</taxon>
        <taxon>Bathycoccus</taxon>
    </lineage>
</organism>
<keyword evidence="5 6" id="KW-0472">Membrane</keyword>
<dbReference type="GO" id="GO:0012505">
    <property type="term" value="C:endomembrane system"/>
    <property type="evidence" value="ECO:0007669"/>
    <property type="project" value="UniProtKB-SubCell"/>
</dbReference>
<sequence length="511" mass="58182">MTVGKDVSSLFAEVLNCMQTDNIGLKKLVYLYLINYAKSQPDLVILAVNTFVKDSQDPNPLIRALAVRTMGCIRVNKITEYLCDPLHETLQVNNQYPLQSPFNFVLSVLDVYKRGFLTQLQLLLADPNPMVVANCVAALSEINEKNCDVVLDMSFDDVFKLLNALNACTEWGQIFILNALASYHTDNEEQILQILHRITPRLQHANHAVVLSAIQVLLNHSEGLRRSELQAECIQKIIPPLITLLNSEQEIQYIALRNIRLVIQRYPDILRRNVQVFFCKYLDPVYLKQEKLDVIVSLACEENIVQILNELREYATEIDIEFVRHSIRAIGQCAISFEKTAAQCVDKLLELVNTRVNYIVQEVVIVMKDVFRKYPNEYEGIINTLCDCLENLDEPVAKSAMVWIIGEYAERIESSQELISSFVDSFIEESSIVQLQLLTSVVKIFLKCPDPVSHANMERLLSVASFETDNPDIRDRALVYWRVLSSQSNCAHDVILNPKPIVECQPKVHGT</sequence>
<evidence type="ECO:0000259" key="7">
    <source>
        <dbReference type="Pfam" id="PF01602"/>
    </source>
</evidence>
<dbReference type="InterPro" id="IPR011989">
    <property type="entry name" value="ARM-like"/>
</dbReference>
<keyword evidence="3 6" id="KW-0813">Transport</keyword>
<evidence type="ECO:0000256" key="5">
    <source>
        <dbReference type="ARBA" id="ARBA00023136"/>
    </source>
</evidence>
<keyword evidence="9" id="KW-1185">Reference proteome</keyword>
<dbReference type="InterPro" id="IPR016342">
    <property type="entry name" value="AP_complex_bsu_1_2_4"/>
</dbReference>
<dbReference type="KEGG" id="bpg:Bathy14g01300"/>